<evidence type="ECO:0000256" key="10">
    <source>
        <dbReference type="ARBA" id="ARBA00055223"/>
    </source>
</evidence>
<feature type="compositionally biased region" description="Basic and acidic residues" evidence="15">
    <location>
        <begin position="477"/>
        <end position="495"/>
    </location>
</feature>
<feature type="region of interest" description="Disordered" evidence="15">
    <location>
        <begin position="1801"/>
        <end position="1852"/>
    </location>
</feature>
<keyword evidence="18" id="KW-1185">Reference proteome</keyword>
<evidence type="ECO:0000256" key="12">
    <source>
        <dbReference type="ARBA" id="ARBA00074727"/>
    </source>
</evidence>
<keyword evidence="2" id="KW-0963">Cytoplasm</keyword>
<organism evidence="17 18">
    <name type="scientific">Branchiostoma lanceolatum</name>
    <name type="common">Common lancelet</name>
    <name type="synonym">Amphioxus lanceolatum</name>
    <dbReference type="NCBI Taxonomy" id="7740"/>
    <lineage>
        <taxon>Eukaryota</taxon>
        <taxon>Metazoa</taxon>
        <taxon>Chordata</taxon>
        <taxon>Cephalochordata</taxon>
        <taxon>Leptocardii</taxon>
        <taxon>Amphioxiformes</taxon>
        <taxon>Branchiostomatidae</taxon>
        <taxon>Branchiostoma</taxon>
    </lineage>
</organism>
<dbReference type="PROSITE" id="PS50082">
    <property type="entry name" value="WD_REPEATS_2"/>
    <property type="match status" value="2"/>
</dbReference>
<keyword evidence="5" id="KW-0282">Flagellum</keyword>
<feature type="compositionally biased region" description="Polar residues" evidence="15">
    <location>
        <begin position="34"/>
        <end position="43"/>
    </location>
</feature>
<feature type="region of interest" description="Disordered" evidence="15">
    <location>
        <begin position="1"/>
        <end position="167"/>
    </location>
</feature>
<comment type="function">
    <text evidence="10">Flagellar protein involved in sperm flagellum axoneme organization and function.</text>
</comment>
<feature type="compositionally biased region" description="Low complexity" evidence="15">
    <location>
        <begin position="529"/>
        <end position="542"/>
    </location>
</feature>
<feature type="compositionally biased region" description="Low complexity" evidence="15">
    <location>
        <begin position="355"/>
        <end position="374"/>
    </location>
</feature>
<feature type="coiled-coil region" evidence="14">
    <location>
        <begin position="1432"/>
        <end position="1459"/>
    </location>
</feature>
<feature type="compositionally biased region" description="Polar residues" evidence="15">
    <location>
        <begin position="230"/>
        <end position="245"/>
    </location>
</feature>
<feature type="coiled-coil region" evidence="14">
    <location>
        <begin position="1920"/>
        <end position="1968"/>
    </location>
</feature>
<dbReference type="SUPFAM" id="SSF63829">
    <property type="entry name" value="Calcium-dependent phosphotriesterase"/>
    <property type="match status" value="1"/>
</dbReference>
<feature type="compositionally biased region" description="Polar residues" evidence="15">
    <location>
        <begin position="1832"/>
        <end position="1847"/>
    </location>
</feature>
<dbReference type="Pfam" id="PF00400">
    <property type="entry name" value="WD40"/>
    <property type="match status" value="1"/>
</dbReference>
<dbReference type="InterPro" id="IPR019775">
    <property type="entry name" value="WD40_repeat_CS"/>
</dbReference>
<dbReference type="FunFam" id="2.130.10.10:FF:000401">
    <property type="entry name" value="Cilia- and flagella-associated protein 44"/>
    <property type="match status" value="1"/>
</dbReference>
<feature type="domain" description="EML-like first beta-propeller" evidence="16">
    <location>
        <begin position="686"/>
        <end position="896"/>
    </location>
</feature>
<evidence type="ECO:0000259" key="16">
    <source>
        <dbReference type="Pfam" id="PF23409"/>
    </source>
</evidence>
<dbReference type="InterPro" id="IPR015943">
    <property type="entry name" value="WD40/YVTN_repeat-like_dom_sf"/>
</dbReference>
<feature type="compositionally biased region" description="Basic and acidic residues" evidence="15">
    <location>
        <begin position="1181"/>
        <end position="1197"/>
    </location>
</feature>
<evidence type="ECO:0000256" key="9">
    <source>
        <dbReference type="ARBA" id="ARBA00023273"/>
    </source>
</evidence>
<evidence type="ECO:0000256" key="13">
    <source>
        <dbReference type="PROSITE-ProRule" id="PRU00221"/>
    </source>
</evidence>
<feature type="region of interest" description="Disordered" evidence="15">
    <location>
        <begin position="1560"/>
        <end position="1607"/>
    </location>
</feature>
<evidence type="ECO:0000256" key="8">
    <source>
        <dbReference type="ARBA" id="ARBA00023212"/>
    </source>
</evidence>
<dbReference type="GO" id="GO:0003341">
    <property type="term" value="P:cilium movement"/>
    <property type="evidence" value="ECO:0007669"/>
    <property type="project" value="UniProtKB-ARBA"/>
</dbReference>
<feature type="compositionally biased region" description="Acidic residues" evidence="15">
    <location>
        <begin position="1211"/>
        <end position="1223"/>
    </location>
</feature>
<dbReference type="EMBL" id="OV696689">
    <property type="protein sequence ID" value="CAH1262543.1"/>
    <property type="molecule type" value="Genomic_DNA"/>
</dbReference>
<dbReference type="InterPro" id="IPR036322">
    <property type="entry name" value="WD40_repeat_dom_sf"/>
</dbReference>
<dbReference type="Proteomes" id="UP000838412">
    <property type="component" value="Chromosome 4"/>
</dbReference>
<protein>
    <recommendedName>
        <fullName evidence="12">Cilia- and flagella-associated protein 44</fullName>
    </recommendedName>
</protein>
<dbReference type="Pfam" id="PF25828">
    <property type="entry name" value="CC_Cfap43"/>
    <property type="match status" value="2"/>
</dbReference>
<dbReference type="SMART" id="SM00320">
    <property type="entry name" value="WD40"/>
    <property type="match status" value="8"/>
</dbReference>
<dbReference type="PANTHER" id="PTHR14885:SF3">
    <property type="entry name" value="CILIA- AND FLAGELLA-ASSOCIATED PROTEIN 44"/>
    <property type="match status" value="1"/>
</dbReference>
<feature type="compositionally biased region" description="Basic and acidic residues" evidence="15">
    <location>
        <begin position="554"/>
        <end position="576"/>
    </location>
</feature>
<sequence>MVSSRRHSNHSVEKRKMADSEETAADTTAVDPESGQSEASAASDSVPVRKSKNLQEATQHLKEEALRRFVLEGGEETSKDKGPTGPSADSTMLKSGSPDDRNDQSSDAHAQSADKNTADTRTVENMPSKGSDTTTDKGPDGMQENAHSDGGTVPTHTANNFTVGTRLDTHVINKDTNDTYAIHEDDAHTTAEGGAAVPAAKEVPTADTSTAGSSDKQDTAAMAASLEPTGESSQSNIPANGNSDVVSGKEEDPRAASIQENKDGTPVQQRQKNSHSPDNNPEMIPPESNQQETAAPPTEDAPNPPDPAPNGEEVATADEPSPQEAPPTESDDAANVESSQNGVEAPAANGTTEDSGQPAGSGQEQEQGEQQAGEDIQWVEESGKPEEQAAADTAQVAAEEGTDNKEETSENLPTAGDEVTGDNQQTQPDADATGDQAPQPGESSAEGGQEQQKASSEQPETAATDATEQPSQPSDDTSGKEADAVPTADPKKQPEDTSADPPASEQQAQPEETSGEAGEQQAQPKETPAETSEPQTQPEETAGSSSEQPPAPEEAAKDSSEHQEQPEVADKPKDDEAPAAAEEAVQEQAPADVAAELTEGTEGGMPANFFYKYAELVSKPHVTQDSGIPLNLMELHHSFGYDCKRRSNLHLVDKDTVVFIAGNAVEVLGLESGEQKYLHSTSGRGVGALTVHPSQKYFAVAEKGDQPNINIYEWPSMKLYRIMRAGTAEAYAFVDFNPSGDLLASVGSYPDFMLTIWDWKNEQIVLRSKAFGQDVFRVTFSPENEGFLTSSGIGHIRFWKMANTFTGLKLQGELGRFGKTSITDIEGYVELPDGKVLSGTEWGNLLLWEGGLIKVEIVRKGKKPCHQGEVEQLVMDEGELITIGADGCVRVWDFETVDTADTVDDTGLFEMEPMNELEVGSGVHLKSMTKSVDPEQSTMWYAQDANGGIWKLDLSFSHTTKAPEQLYHYHAGKVSGLSASPNTHLFATIGLDSRVHVYDHAAKLPLCTAKYTAGGSALCWAPLVVDQEGSTLIAGFTDGVVRVLTVAKKPQADGTNSGEAPTEISLQQAFKPHAGTVTAMALDSKGKILATGGEDKTIFFLTVGEKYEPIGFVDVPGPVACIEWSPESEGPQKLLVCCTNGTVVELAAPAPGTNDTSTTFKIEGLAFRGFTFKSIKSELRREEERKRKEEEREQRKKERERRRKIRQQQGLEDDEEEEVEEGEIELETQMYIPPVPSPILQGFYHGPPGTVWLSMGEFDAGYLYECKLPDSAEEIEAVKPGRAVPMLETDDTPITCISLSCNKRQILLGLDNGSVRIHPLEGDEDWDSRDIAAEFGSYWQYSVHDSQAGSVTQITTSFDDQFLFTAGADGNVFAFKILSQAEIDRSRAEERAKVPSAKWKDEDSFRRVEDIDRDDHYSIEDAKQKAEHDKMMRLAEEKKQKTRKAINQLRRKFHKLIEQNQELPDHAQLDRMEFELDPENRTEMELLTQDRLQLVHRELDWEKEKHSLALHKLKARFKDILMSERLVVHSFETGHLVSTFRLGKLSEEYYQLRREMEQRQSSVVEPGDFGSRRESTDYSIKAAKESEDEDDASQPGLGIPGTVPKKGQVQLTGRLGEKVAKALRKAEQAKKRREKRQTEWDALLSNKPDENYEDPQDLADIKNAQENMGDVKLKTAKDYTVPEHLRMNAEKKRNQLIVLRGLIHHQKELFNRRVYALRQDKISVIEQIQEHVSALEVLQSQLAPGKRKGLPPVPQLLPDELPEKQMEYDRASLLRFKKDLAVRDAAALKGSESGGGFGGFGGFGGGGKAPEKQGEAAAEASPPPDSGGNKQAGVSPTTAAQESQWQDNQEDLTPLEIQLRNAEEIRLLYKRDTHLGEVQELLNRFDAKLQLLCHEKLQLQVEQKMADLRHITLFEELVLLKEFEKRENVLADKVNNKKQERADMEVKVTECQAKLEAKKKDIDKLLDKERVLLSTFQASLGDNNKFADFLTKVFKKKIKRAKKKAESEEGSDDDSDDSDDESDWSSSEEEGSDEGGLDDSVCPPGCDPEMFDNVCQLRERRLDIEEALAEEKKAQDVLKKEYETLTKKARIMDSALKTAEGDLEAFQLEKQQKLNELDVVVPLRLHQVEHMYNGIVPNDLSPCLVFTSSAMGNLQHRIKELQQEKKVQKNRYKEYRQQHVQLLKDRKEMEAMITELEEKCHTMMMLKFGRIVDLERLESLRVNRNIEELKEKLRANELKSAANLAKWGERVQMERDRITELTRNNTQLLDQLNLLLGERKELETSLDARQKNLGGEYQGNRRADMRERQRLIQLVQLQAQEIEALKEEIGLLSRKGGHILPPAQPPTHS</sequence>
<feature type="region of interest" description="Disordered" evidence="15">
    <location>
        <begin position="1625"/>
        <end position="1655"/>
    </location>
</feature>
<dbReference type="OrthoDB" id="1935234at2759"/>
<feature type="compositionally biased region" description="Polar residues" evidence="15">
    <location>
        <begin position="123"/>
        <end position="133"/>
    </location>
</feature>
<reference evidence="17" key="1">
    <citation type="submission" date="2022-01" db="EMBL/GenBank/DDBJ databases">
        <authorList>
            <person name="Braso-Vives M."/>
        </authorList>
    </citation>
    <scope>NUCLEOTIDE SEQUENCE</scope>
</reference>
<feature type="repeat" description="WD" evidence="13">
    <location>
        <begin position="1070"/>
        <end position="1098"/>
    </location>
</feature>
<comment type="subcellular location">
    <subcellularLocation>
        <location evidence="1">Cytoplasm</location>
        <location evidence="1">Cytoskeleton</location>
        <location evidence="1">Flagellum axoneme</location>
    </subcellularLocation>
</comment>
<evidence type="ECO:0000256" key="11">
    <source>
        <dbReference type="ARBA" id="ARBA00060934"/>
    </source>
</evidence>
<evidence type="ECO:0000256" key="6">
    <source>
        <dbReference type="ARBA" id="ARBA00023054"/>
    </source>
</evidence>
<feature type="compositionally biased region" description="Basic and acidic residues" evidence="15">
    <location>
        <begin position="10"/>
        <end position="19"/>
    </location>
</feature>
<keyword evidence="6 14" id="KW-0175">Coiled coil</keyword>
<comment type="similarity">
    <text evidence="11">Belongs to the CFAP44 family.</text>
</comment>
<evidence type="ECO:0000313" key="18">
    <source>
        <dbReference type="Proteomes" id="UP000838412"/>
    </source>
</evidence>
<evidence type="ECO:0000256" key="7">
    <source>
        <dbReference type="ARBA" id="ARBA00023069"/>
    </source>
</evidence>
<keyword evidence="3 13" id="KW-0853">WD repeat</keyword>
<proteinExistence type="inferred from homology"/>
<dbReference type="SUPFAM" id="SSF50978">
    <property type="entry name" value="WD40 repeat-like"/>
    <property type="match status" value="1"/>
</dbReference>
<evidence type="ECO:0000256" key="4">
    <source>
        <dbReference type="ARBA" id="ARBA00022737"/>
    </source>
</evidence>
<keyword evidence="4" id="KW-0677">Repeat</keyword>
<dbReference type="PROSITE" id="PS00678">
    <property type="entry name" value="WD_REPEATS_1"/>
    <property type="match status" value="1"/>
</dbReference>
<keyword evidence="7" id="KW-0969">Cilium</keyword>
<feature type="repeat" description="WD" evidence="13">
    <location>
        <begin position="880"/>
        <end position="902"/>
    </location>
</feature>
<accession>A0A8K0END0</accession>
<evidence type="ECO:0000256" key="15">
    <source>
        <dbReference type="SAM" id="MobiDB-lite"/>
    </source>
</evidence>
<evidence type="ECO:0000313" key="17">
    <source>
        <dbReference type="EMBL" id="CAH1262543.1"/>
    </source>
</evidence>
<feature type="compositionally biased region" description="Basic and acidic residues" evidence="15">
    <location>
        <begin position="59"/>
        <end position="82"/>
    </location>
</feature>
<feature type="compositionally biased region" description="Polar residues" evidence="15">
    <location>
        <begin position="449"/>
        <end position="476"/>
    </location>
</feature>
<feature type="compositionally biased region" description="Low complexity" evidence="15">
    <location>
        <begin position="578"/>
        <end position="590"/>
    </location>
</feature>
<feature type="compositionally biased region" description="Basic and acidic residues" evidence="15">
    <location>
        <begin position="97"/>
        <end position="106"/>
    </location>
</feature>
<dbReference type="PANTHER" id="PTHR14885">
    <property type="entry name" value="CILIA- AND FLAGELLA-ASSOCIATED PROTEIN 43-RELATED"/>
    <property type="match status" value="1"/>
</dbReference>
<feature type="region of interest" description="Disordered" evidence="15">
    <location>
        <begin position="2004"/>
        <end position="2043"/>
    </location>
</feature>
<feature type="compositionally biased region" description="Polar residues" evidence="15">
    <location>
        <begin position="266"/>
        <end position="279"/>
    </location>
</feature>
<feature type="compositionally biased region" description="Polar residues" evidence="15">
    <location>
        <begin position="154"/>
        <end position="163"/>
    </location>
</feature>
<dbReference type="InterPro" id="IPR001680">
    <property type="entry name" value="WD40_rpt"/>
</dbReference>
<dbReference type="InterPro" id="IPR055439">
    <property type="entry name" value="Beta-prop_EML_1st"/>
</dbReference>
<name>A0A8K0END0_BRALA</name>
<feature type="region of interest" description="Disordered" evidence="15">
    <location>
        <begin position="1181"/>
        <end position="1223"/>
    </location>
</feature>
<evidence type="ECO:0000256" key="3">
    <source>
        <dbReference type="ARBA" id="ARBA00022574"/>
    </source>
</evidence>
<keyword evidence="9" id="KW-0966">Cell projection</keyword>
<feature type="coiled-coil region" evidence="14">
    <location>
        <begin position="2144"/>
        <end position="2278"/>
    </location>
</feature>
<feature type="coiled-coil region" evidence="14">
    <location>
        <begin position="2068"/>
        <end position="2116"/>
    </location>
</feature>
<feature type="region of interest" description="Disordered" evidence="15">
    <location>
        <begin position="183"/>
        <end position="590"/>
    </location>
</feature>
<evidence type="ECO:0000256" key="2">
    <source>
        <dbReference type="ARBA" id="ARBA00022490"/>
    </source>
</evidence>
<dbReference type="Gene3D" id="2.130.10.10">
    <property type="entry name" value="YVTN repeat-like/Quinoprotein amine dehydrogenase"/>
    <property type="match status" value="3"/>
</dbReference>
<evidence type="ECO:0000256" key="5">
    <source>
        <dbReference type="ARBA" id="ARBA00022846"/>
    </source>
</evidence>
<feature type="compositionally biased region" description="Low complexity" evidence="15">
    <location>
        <begin position="292"/>
        <end position="301"/>
    </location>
</feature>
<dbReference type="GO" id="GO:0060285">
    <property type="term" value="P:cilium-dependent cell motility"/>
    <property type="evidence" value="ECO:0007669"/>
    <property type="project" value="UniProtKB-ARBA"/>
</dbReference>
<feature type="compositionally biased region" description="Acidic residues" evidence="15">
    <location>
        <begin position="2008"/>
        <end position="2037"/>
    </location>
</feature>
<keyword evidence="8" id="KW-0206">Cytoskeleton</keyword>
<dbReference type="Pfam" id="PF23409">
    <property type="entry name" value="Beta-prop_EML"/>
    <property type="match status" value="1"/>
</dbReference>
<feature type="compositionally biased region" description="Low complexity" evidence="15">
    <location>
        <begin position="388"/>
        <end position="399"/>
    </location>
</feature>
<feature type="coiled-coil region" evidence="14">
    <location>
        <begin position="2308"/>
        <end position="2335"/>
    </location>
</feature>
<evidence type="ECO:0000256" key="1">
    <source>
        <dbReference type="ARBA" id="ARBA00004611"/>
    </source>
</evidence>
<evidence type="ECO:0000256" key="14">
    <source>
        <dbReference type="SAM" id="Coils"/>
    </source>
</evidence>
<gene>
    <name evidence="17" type="primary">CFAP44</name>
    <name evidence="17" type="ORF">BLAG_LOCUS17565</name>
</gene>